<protein>
    <submittedName>
        <fullName evidence="1">Uncharacterized protein</fullName>
    </submittedName>
</protein>
<evidence type="ECO:0000313" key="1">
    <source>
        <dbReference type="EMBL" id="CAK5075557.1"/>
    </source>
</evidence>
<sequence>MVVVFDSPSPSIASASIYPVVSPFIFATPQPNKQNCLSFGRRPFLHPFQSYPSQHFPHSKSAVFVLKISLLSTF</sequence>
<reference evidence="1" key="1">
    <citation type="submission" date="2023-11" db="EMBL/GenBank/DDBJ databases">
        <authorList>
            <person name="Poullet M."/>
        </authorList>
    </citation>
    <scope>NUCLEOTIDE SEQUENCE</scope>
    <source>
        <strain evidence="1">E1834</strain>
    </source>
</reference>
<organism evidence="1 2">
    <name type="scientific">Meloidogyne enterolobii</name>
    <name type="common">Root-knot nematode worm</name>
    <name type="synonym">Meloidogyne mayaguensis</name>
    <dbReference type="NCBI Taxonomy" id="390850"/>
    <lineage>
        <taxon>Eukaryota</taxon>
        <taxon>Metazoa</taxon>
        <taxon>Ecdysozoa</taxon>
        <taxon>Nematoda</taxon>
        <taxon>Chromadorea</taxon>
        <taxon>Rhabditida</taxon>
        <taxon>Tylenchina</taxon>
        <taxon>Tylenchomorpha</taxon>
        <taxon>Tylenchoidea</taxon>
        <taxon>Meloidogynidae</taxon>
        <taxon>Meloidogyninae</taxon>
        <taxon>Meloidogyne</taxon>
    </lineage>
</organism>
<gene>
    <name evidence="1" type="ORF">MENTE1834_LOCUS22374</name>
</gene>
<dbReference type="EMBL" id="CAVMJV010000028">
    <property type="protein sequence ID" value="CAK5075557.1"/>
    <property type="molecule type" value="Genomic_DNA"/>
</dbReference>
<accession>A0ACB0Z985</accession>
<proteinExistence type="predicted"/>
<evidence type="ECO:0000313" key="2">
    <source>
        <dbReference type="Proteomes" id="UP001497535"/>
    </source>
</evidence>
<comment type="caution">
    <text evidence="1">The sequence shown here is derived from an EMBL/GenBank/DDBJ whole genome shotgun (WGS) entry which is preliminary data.</text>
</comment>
<name>A0ACB0Z985_MELEN</name>
<dbReference type="Proteomes" id="UP001497535">
    <property type="component" value="Unassembled WGS sequence"/>
</dbReference>
<keyword evidence="2" id="KW-1185">Reference proteome</keyword>